<keyword evidence="3" id="KW-0813">Transport</keyword>
<keyword evidence="10" id="KW-1185">Reference proteome</keyword>
<dbReference type="GO" id="GO:0005524">
    <property type="term" value="F:ATP binding"/>
    <property type="evidence" value="ECO:0007669"/>
    <property type="project" value="InterPro"/>
</dbReference>
<dbReference type="InterPro" id="IPR052215">
    <property type="entry name" value="Plant_ABCG"/>
</dbReference>
<evidence type="ECO:0000256" key="4">
    <source>
        <dbReference type="ARBA" id="ARBA00022692"/>
    </source>
</evidence>
<feature type="transmembrane region" description="Helical" evidence="7">
    <location>
        <begin position="416"/>
        <end position="433"/>
    </location>
</feature>
<evidence type="ECO:0000256" key="6">
    <source>
        <dbReference type="ARBA" id="ARBA00023136"/>
    </source>
</evidence>
<dbReference type="Pfam" id="PF00005">
    <property type="entry name" value="ABC_tran"/>
    <property type="match status" value="1"/>
</dbReference>
<dbReference type="InterPro" id="IPR043926">
    <property type="entry name" value="ABCG_dom"/>
</dbReference>
<dbReference type="Gene3D" id="3.40.50.300">
    <property type="entry name" value="P-loop containing nucleotide triphosphate hydrolases"/>
    <property type="match status" value="1"/>
</dbReference>
<evidence type="ECO:0000256" key="1">
    <source>
        <dbReference type="ARBA" id="ARBA00004141"/>
    </source>
</evidence>
<dbReference type="Pfam" id="PF19055">
    <property type="entry name" value="ABC2_membrane_7"/>
    <property type="match status" value="1"/>
</dbReference>
<name>A0A316V1U1_9BASI</name>
<dbReference type="PANTHER" id="PTHR48042:SF11">
    <property type="entry name" value="ABC TRANSPORTER G FAMILY MEMBER 11"/>
    <property type="match status" value="1"/>
</dbReference>
<dbReference type="STRING" id="1280837.A0A316V1U1"/>
<evidence type="ECO:0000259" key="8">
    <source>
        <dbReference type="PROSITE" id="PS50893"/>
    </source>
</evidence>
<evidence type="ECO:0000256" key="7">
    <source>
        <dbReference type="SAM" id="Phobius"/>
    </source>
</evidence>
<evidence type="ECO:0000256" key="5">
    <source>
        <dbReference type="ARBA" id="ARBA00022989"/>
    </source>
</evidence>
<proteinExistence type="inferred from homology"/>
<dbReference type="GO" id="GO:0016887">
    <property type="term" value="F:ATP hydrolysis activity"/>
    <property type="evidence" value="ECO:0007669"/>
    <property type="project" value="InterPro"/>
</dbReference>
<dbReference type="OrthoDB" id="66620at2759"/>
<evidence type="ECO:0000313" key="10">
    <source>
        <dbReference type="Proteomes" id="UP000245771"/>
    </source>
</evidence>
<dbReference type="InterPro" id="IPR027417">
    <property type="entry name" value="P-loop_NTPase"/>
</dbReference>
<dbReference type="AlphaFoldDB" id="A0A316V1U1"/>
<dbReference type="GO" id="GO:0016020">
    <property type="term" value="C:membrane"/>
    <property type="evidence" value="ECO:0007669"/>
    <property type="project" value="UniProtKB-SubCell"/>
</dbReference>
<dbReference type="InParanoid" id="A0A316V1U1"/>
<dbReference type="RefSeq" id="XP_025351821.1">
    <property type="nucleotide sequence ID" value="XM_025499984.1"/>
</dbReference>
<dbReference type="PROSITE" id="PS00211">
    <property type="entry name" value="ABC_TRANSPORTER_1"/>
    <property type="match status" value="1"/>
</dbReference>
<feature type="transmembrane region" description="Helical" evidence="7">
    <location>
        <begin position="384"/>
        <end position="409"/>
    </location>
</feature>
<evidence type="ECO:0000313" key="9">
    <source>
        <dbReference type="EMBL" id="PWN31519.1"/>
    </source>
</evidence>
<dbReference type="InterPro" id="IPR013525">
    <property type="entry name" value="ABC2_TM"/>
</dbReference>
<evidence type="ECO:0000256" key="3">
    <source>
        <dbReference type="ARBA" id="ARBA00022448"/>
    </source>
</evidence>
<dbReference type="PANTHER" id="PTHR48042">
    <property type="entry name" value="ABC TRANSPORTER G FAMILY MEMBER 11"/>
    <property type="match status" value="1"/>
</dbReference>
<dbReference type="GO" id="GO:0140359">
    <property type="term" value="F:ABC-type transporter activity"/>
    <property type="evidence" value="ECO:0007669"/>
    <property type="project" value="InterPro"/>
</dbReference>
<sequence length="569" mass="63865">MGPSGAGKSTLLDLISGRVKATSGTISWSSKNVEHGRTIASYVEQHDSLLGVLTVRETLYFSAKLSMPHDTPDEEVKERTKMVLKGLGLSEVANNRIGTPIKRGISGGQKRRVTIGCSLVSMPKVLFLDEPTSGLDIHTAFEVMSSISSFAKRYDIAVCATIHSPNWDIFQLFNKVMLLAKAKTIYFGNVYGVVDYMEEIGLPCPERANPADHLLRIVADDSFSRKTKSDSTANKEPAPLCVAQLSEIWQQKKQDMESLDSMEKGTITSESQDMTSPITTRTYHLSRLLFDTRVLTIRNIFNYQRNLLAYGVRFAMYVGMGVLMATIWVNLAKTDSRINDRLSIHFFSVAFLGFMSVAGIPSFLEDRAVMKRERFNGLYGPASFTIASTLVIMPFLFICALAFALISYWSIGLHPGARYFFRWLAFLYIGVLAAEMQSLLVAAILPIFVAALAIAAFINGFWMTTQGYFIRTVNLPRFWYYWAHFINYETYAFALLVRTDFNNLQFKCIIPGQCAFPPSATNPDIVNGDEVIKSLDLDETPFYAQIIILLAIVVIYRILFYMVLKLQKP</sequence>
<keyword evidence="4 7" id="KW-0812">Transmembrane</keyword>
<feature type="transmembrane region" description="Helical" evidence="7">
    <location>
        <begin position="478"/>
        <end position="497"/>
    </location>
</feature>
<protein>
    <submittedName>
        <fullName evidence="9">P-loop containing nucleoside triphosphate hydrolase protein</fullName>
    </submittedName>
</protein>
<dbReference type="InterPro" id="IPR003439">
    <property type="entry name" value="ABC_transporter-like_ATP-bd"/>
</dbReference>
<feature type="transmembrane region" description="Helical" evidence="7">
    <location>
        <begin position="307"/>
        <end position="332"/>
    </location>
</feature>
<dbReference type="PROSITE" id="PS50893">
    <property type="entry name" value="ABC_TRANSPORTER_2"/>
    <property type="match status" value="1"/>
</dbReference>
<dbReference type="GeneID" id="37021765"/>
<feature type="transmembrane region" description="Helical" evidence="7">
    <location>
        <begin position="344"/>
        <end position="364"/>
    </location>
</feature>
<keyword evidence="9" id="KW-0378">Hydrolase</keyword>
<keyword evidence="6 7" id="KW-0472">Membrane</keyword>
<dbReference type="SUPFAM" id="SSF52540">
    <property type="entry name" value="P-loop containing nucleoside triphosphate hydrolases"/>
    <property type="match status" value="1"/>
</dbReference>
<accession>A0A316V1U1</accession>
<dbReference type="Proteomes" id="UP000245771">
    <property type="component" value="Unassembled WGS sequence"/>
</dbReference>
<comment type="subcellular location">
    <subcellularLocation>
        <location evidence="1">Membrane</location>
        <topology evidence="1">Multi-pass membrane protein</topology>
    </subcellularLocation>
</comment>
<dbReference type="InterPro" id="IPR017871">
    <property type="entry name" value="ABC_transporter-like_CS"/>
</dbReference>
<feature type="domain" description="ABC transporter" evidence="8">
    <location>
        <begin position="1"/>
        <end position="206"/>
    </location>
</feature>
<evidence type="ECO:0000256" key="2">
    <source>
        <dbReference type="ARBA" id="ARBA00005814"/>
    </source>
</evidence>
<dbReference type="Pfam" id="PF01061">
    <property type="entry name" value="ABC2_membrane"/>
    <property type="match status" value="1"/>
</dbReference>
<comment type="similarity">
    <text evidence="2">Belongs to the ABC transporter superfamily. ABCG family. Eye pigment precursor importer (TC 3.A.1.204) subfamily.</text>
</comment>
<feature type="transmembrane region" description="Helical" evidence="7">
    <location>
        <begin position="439"/>
        <end position="458"/>
    </location>
</feature>
<keyword evidence="5 7" id="KW-1133">Transmembrane helix</keyword>
<organism evidence="9 10">
    <name type="scientific">Meira miltonrushii</name>
    <dbReference type="NCBI Taxonomy" id="1280837"/>
    <lineage>
        <taxon>Eukaryota</taxon>
        <taxon>Fungi</taxon>
        <taxon>Dikarya</taxon>
        <taxon>Basidiomycota</taxon>
        <taxon>Ustilaginomycotina</taxon>
        <taxon>Exobasidiomycetes</taxon>
        <taxon>Exobasidiales</taxon>
        <taxon>Brachybasidiaceae</taxon>
        <taxon>Meira</taxon>
    </lineage>
</organism>
<gene>
    <name evidence="9" type="ORF">FA14DRAFT_165932</name>
</gene>
<reference evidence="9 10" key="1">
    <citation type="journal article" date="2018" name="Mol. Biol. Evol.">
        <title>Broad Genomic Sampling Reveals a Smut Pathogenic Ancestry of the Fungal Clade Ustilaginomycotina.</title>
        <authorList>
            <person name="Kijpornyongpan T."/>
            <person name="Mondo S.J."/>
            <person name="Barry K."/>
            <person name="Sandor L."/>
            <person name="Lee J."/>
            <person name="Lipzen A."/>
            <person name="Pangilinan J."/>
            <person name="LaButti K."/>
            <person name="Hainaut M."/>
            <person name="Henrissat B."/>
            <person name="Grigoriev I.V."/>
            <person name="Spatafora J.W."/>
            <person name="Aime M.C."/>
        </authorList>
    </citation>
    <scope>NUCLEOTIDE SEQUENCE [LARGE SCALE GENOMIC DNA]</scope>
    <source>
        <strain evidence="9 10">MCA 3882</strain>
    </source>
</reference>
<dbReference type="EMBL" id="KZ819607">
    <property type="protein sequence ID" value="PWN31519.1"/>
    <property type="molecule type" value="Genomic_DNA"/>
</dbReference>
<feature type="transmembrane region" description="Helical" evidence="7">
    <location>
        <begin position="542"/>
        <end position="564"/>
    </location>
</feature>